<organism evidence="2 3">
    <name type="scientific">Allacma fusca</name>
    <dbReference type="NCBI Taxonomy" id="39272"/>
    <lineage>
        <taxon>Eukaryota</taxon>
        <taxon>Metazoa</taxon>
        <taxon>Ecdysozoa</taxon>
        <taxon>Arthropoda</taxon>
        <taxon>Hexapoda</taxon>
        <taxon>Collembola</taxon>
        <taxon>Symphypleona</taxon>
        <taxon>Sminthuridae</taxon>
        <taxon>Allacma</taxon>
    </lineage>
</organism>
<keyword evidence="3" id="KW-1185">Reference proteome</keyword>
<evidence type="ECO:0000313" key="3">
    <source>
        <dbReference type="Proteomes" id="UP000708208"/>
    </source>
</evidence>
<evidence type="ECO:0000313" key="2">
    <source>
        <dbReference type="EMBL" id="CAG7824213.1"/>
    </source>
</evidence>
<dbReference type="Proteomes" id="UP000708208">
    <property type="component" value="Unassembled WGS sequence"/>
</dbReference>
<evidence type="ECO:0000259" key="1">
    <source>
        <dbReference type="Pfam" id="PF18701"/>
    </source>
</evidence>
<comment type="caution">
    <text evidence="2">The sequence shown here is derived from an EMBL/GenBank/DDBJ whole genome shotgun (WGS) entry which is preliminary data.</text>
</comment>
<reference evidence="2" key="1">
    <citation type="submission" date="2021-06" db="EMBL/GenBank/DDBJ databases">
        <authorList>
            <person name="Hodson N. C."/>
            <person name="Mongue J. A."/>
            <person name="Jaron S. K."/>
        </authorList>
    </citation>
    <scope>NUCLEOTIDE SEQUENCE</scope>
</reference>
<dbReference type="OrthoDB" id="6436901at2759"/>
<dbReference type="Pfam" id="PF18701">
    <property type="entry name" value="DUF5641"/>
    <property type="match status" value="1"/>
</dbReference>
<accession>A0A8J2L0I5</accession>
<gene>
    <name evidence="2" type="ORF">AFUS01_LOCUS34383</name>
</gene>
<dbReference type="InterPro" id="IPR040676">
    <property type="entry name" value="DUF5641"/>
</dbReference>
<proteinExistence type="predicted"/>
<dbReference type="AlphaFoldDB" id="A0A8J2L0I5"/>
<dbReference type="EMBL" id="CAJVCH010532033">
    <property type="protein sequence ID" value="CAG7824213.1"/>
    <property type="molecule type" value="Genomic_DNA"/>
</dbReference>
<feature type="domain" description="DUF5641" evidence="1">
    <location>
        <begin position="1"/>
        <end position="36"/>
    </location>
</feature>
<name>A0A8J2L0I5_9HEXA</name>
<sequence length="93" mass="10570">MARVMEVYPGNDGVIRVVKVRAALGDVWRPIQRLYVFEVGDEDRTELLVLEKLKQVDQESPIETAGPGTEFQPLEDIREGVVITRCGRKFVLE</sequence>
<protein>
    <recommendedName>
        <fullName evidence="1">DUF5641 domain-containing protein</fullName>
    </recommendedName>
</protein>